<dbReference type="Proteomes" id="UP000295517">
    <property type="component" value="Chromosome"/>
</dbReference>
<comment type="similarity">
    <text evidence="9">Belongs to the SecE/SEC61-gamma family.</text>
</comment>
<dbReference type="InterPro" id="IPR005807">
    <property type="entry name" value="SecE_bac"/>
</dbReference>
<evidence type="ECO:0000256" key="2">
    <source>
        <dbReference type="ARBA" id="ARBA00022448"/>
    </source>
</evidence>
<evidence type="ECO:0000256" key="9">
    <source>
        <dbReference type="HAMAP-Rule" id="MF_00422"/>
    </source>
</evidence>
<dbReference type="GO" id="GO:0006605">
    <property type="term" value="P:protein targeting"/>
    <property type="evidence" value="ECO:0007669"/>
    <property type="project" value="UniProtKB-UniRule"/>
</dbReference>
<evidence type="ECO:0000256" key="7">
    <source>
        <dbReference type="ARBA" id="ARBA00023010"/>
    </source>
</evidence>
<dbReference type="Pfam" id="PF00584">
    <property type="entry name" value="SecE"/>
    <property type="match status" value="1"/>
</dbReference>
<feature type="transmembrane region" description="Helical" evidence="9">
    <location>
        <begin position="40"/>
        <end position="58"/>
    </location>
</feature>
<dbReference type="EMBL" id="CP038254">
    <property type="protein sequence ID" value="QBR85199.1"/>
    <property type="molecule type" value="Genomic_DNA"/>
</dbReference>
<comment type="function">
    <text evidence="9">Essential subunit of the Sec protein translocation channel SecYEG. Clamps together the 2 halves of SecY. May contact the channel plug during translocation.</text>
</comment>
<dbReference type="PANTHER" id="PTHR33910">
    <property type="entry name" value="PROTEIN TRANSLOCASE SUBUNIT SECE"/>
    <property type="match status" value="1"/>
</dbReference>
<dbReference type="InterPro" id="IPR038379">
    <property type="entry name" value="SecE_sf"/>
</dbReference>
<name>A0AAX1EJL5_9GAMM</name>
<keyword evidence="2 9" id="KW-0813">Transport</keyword>
<proteinExistence type="inferred from homology"/>
<keyword evidence="8 9" id="KW-0472">Membrane</keyword>
<dbReference type="HAMAP" id="MF_00422">
    <property type="entry name" value="SecE"/>
    <property type="match status" value="1"/>
</dbReference>
<dbReference type="GO" id="GO:0009306">
    <property type="term" value="P:protein secretion"/>
    <property type="evidence" value="ECO:0007669"/>
    <property type="project" value="UniProtKB-UniRule"/>
</dbReference>
<comment type="caution">
    <text evidence="9">Lacks conserved residue(s) required for the propagation of feature annotation.</text>
</comment>
<evidence type="ECO:0000256" key="8">
    <source>
        <dbReference type="ARBA" id="ARBA00023136"/>
    </source>
</evidence>
<keyword evidence="7 9" id="KW-0811">Translocation</keyword>
<dbReference type="GO" id="GO:0005886">
    <property type="term" value="C:plasma membrane"/>
    <property type="evidence" value="ECO:0007669"/>
    <property type="project" value="UniProtKB-UniRule"/>
</dbReference>
<dbReference type="GO" id="GO:0008320">
    <property type="term" value="F:protein transmembrane transporter activity"/>
    <property type="evidence" value="ECO:0007669"/>
    <property type="project" value="UniProtKB-UniRule"/>
</dbReference>
<comment type="subunit">
    <text evidence="9">Component of the Sec protein translocase complex. Heterotrimer consisting of SecY, SecE and SecG subunits. The heterotrimers can form oligomers, although 1 heterotrimer is thought to be able to translocate proteins. Interacts with the ribosome. Interacts with SecDF, and other proteins may be involved. Interacts with SecA.</text>
</comment>
<feature type="transmembrane region" description="Helical" evidence="9">
    <location>
        <begin position="12"/>
        <end position="34"/>
    </location>
</feature>
<comment type="subcellular location">
    <subcellularLocation>
        <location evidence="1">Membrane</location>
    </subcellularLocation>
</comment>
<dbReference type="GO" id="GO:0065002">
    <property type="term" value="P:intracellular protein transmembrane transport"/>
    <property type="evidence" value="ECO:0007669"/>
    <property type="project" value="UniProtKB-UniRule"/>
</dbReference>
<sequence>MKSNVDSASKLTNTFATLAIIILTAVAFYCSYYLNFSSAIKGILWIGWLVIVLGLGLLTSKGKQILKFAKEAKIELQKVVWPSRQETVQTTSIVMIMVAITGFVLWGVDSAMMWIIGKITHLG</sequence>
<dbReference type="AlphaFoldDB" id="A0AAX1EJL5"/>
<accession>A0AAX1EJL5</accession>
<evidence type="ECO:0000313" key="10">
    <source>
        <dbReference type="EMBL" id="QBR85199.1"/>
    </source>
</evidence>
<keyword evidence="6 9" id="KW-1133">Transmembrane helix</keyword>
<dbReference type="PRINTS" id="PR01650">
    <property type="entry name" value="SECETRNLCASE"/>
</dbReference>
<keyword evidence="5 9" id="KW-0653">Protein transport</keyword>
<dbReference type="PANTHER" id="PTHR33910:SF1">
    <property type="entry name" value="PROTEIN TRANSLOCASE SUBUNIT SECE"/>
    <property type="match status" value="1"/>
</dbReference>
<dbReference type="GO" id="GO:0043952">
    <property type="term" value="P:protein transport by the Sec complex"/>
    <property type="evidence" value="ECO:0007669"/>
    <property type="project" value="UniProtKB-UniRule"/>
</dbReference>
<dbReference type="NCBIfam" id="TIGR00964">
    <property type="entry name" value="secE_bact"/>
    <property type="match status" value="1"/>
</dbReference>
<keyword evidence="4 9" id="KW-0812">Transmembrane</keyword>
<evidence type="ECO:0000256" key="3">
    <source>
        <dbReference type="ARBA" id="ARBA00022475"/>
    </source>
</evidence>
<evidence type="ECO:0000256" key="1">
    <source>
        <dbReference type="ARBA" id="ARBA00004370"/>
    </source>
</evidence>
<keyword evidence="3 9" id="KW-1003">Cell membrane</keyword>
<evidence type="ECO:0000313" key="11">
    <source>
        <dbReference type="Proteomes" id="UP000295517"/>
    </source>
</evidence>
<dbReference type="Gene3D" id="1.20.5.1030">
    <property type="entry name" value="Preprotein translocase secy subunit"/>
    <property type="match status" value="1"/>
</dbReference>
<protein>
    <recommendedName>
        <fullName evidence="9">Protein translocase subunit SecE</fullName>
    </recommendedName>
</protein>
<reference evidence="10 11" key="1">
    <citation type="submission" date="2019-03" db="EMBL/GenBank/DDBJ databases">
        <title>Diverse conjugative elements silence natural transformation in Legionella species.</title>
        <authorList>
            <person name="Durieux I."/>
            <person name="Ginevra C."/>
            <person name="Attaiech L."/>
            <person name="Picq K."/>
            <person name="Juan P.A."/>
            <person name="Jarraud S."/>
            <person name="Charpentier X."/>
        </authorList>
    </citation>
    <scope>NUCLEOTIDE SEQUENCE [LARGE SCALE GENOMIC DNA]</scope>
    <source>
        <strain evidence="10 11">HL-0427-4011</strain>
    </source>
</reference>
<evidence type="ECO:0000256" key="6">
    <source>
        <dbReference type="ARBA" id="ARBA00022989"/>
    </source>
</evidence>
<dbReference type="InterPro" id="IPR001901">
    <property type="entry name" value="Translocase_SecE/Sec61-g"/>
</dbReference>
<organism evidence="10 11">
    <name type="scientific">Legionella israelensis</name>
    <dbReference type="NCBI Taxonomy" id="454"/>
    <lineage>
        <taxon>Bacteria</taxon>
        <taxon>Pseudomonadati</taxon>
        <taxon>Pseudomonadota</taxon>
        <taxon>Gammaproteobacteria</taxon>
        <taxon>Legionellales</taxon>
        <taxon>Legionellaceae</taxon>
        <taxon>Legionella</taxon>
    </lineage>
</organism>
<gene>
    <name evidence="9 10" type="primary">secE</name>
    <name evidence="10" type="ORF">E3983_13045</name>
</gene>
<evidence type="ECO:0000256" key="4">
    <source>
        <dbReference type="ARBA" id="ARBA00022692"/>
    </source>
</evidence>
<evidence type="ECO:0000256" key="5">
    <source>
        <dbReference type="ARBA" id="ARBA00022927"/>
    </source>
</evidence>
<dbReference type="RefSeq" id="WP_135061293.1">
    <property type="nucleotide sequence ID" value="NZ_CP038254.1"/>
</dbReference>
<feature type="transmembrane region" description="Helical" evidence="9">
    <location>
        <begin position="93"/>
        <end position="116"/>
    </location>
</feature>